<keyword evidence="3" id="KW-0539">Nucleus</keyword>
<feature type="region of interest" description="Disordered" evidence="4">
    <location>
        <begin position="1"/>
        <end position="71"/>
    </location>
</feature>
<dbReference type="GeneID" id="20654987"/>
<name>G4YTU5_PHYSP</name>
<dbReference type="PROSITE" id="PS51294">
    <property type="entry name" value="HTH_MYB"/>
    <property type="match status" value="1"/>
</dbReference>
<organism evidence="7 8">
    <name type="scientific">Phytophthora sojae (strain P6497)</name>
    <name type="common">Soybean stem and root rot agent</name>
    <name type="synonym">Phytophthora megasperma f. sp. glycines</name>
    <dbReference type="NCBI Taxonomy" id="1094619"/>
    <lineage>
        <taxon>Eukaryota</taxon>
        <taxon>Sar</taxon>
        <taxon>Stramenopiles</taxon>
        <taxon>Oomycota</taxon>
        <taxon>Peronosporomycetes</taxon>
        <taxon>Peronosporales</taxon>
        <taxon>Peronosporaceae</taxon>
        <taxon>Phytophthora</taxon>
    </lineage>
</organism>
<gene>
    <name evidence="7" type="ORF">PHYSODRAFT_478295</name>
</gene>
<dbReference type="InParanoid" id="G4YTU5"/>
<sequence>MHPGFDRPAWQQPAYPERASPPPPPPQSQTGWFPLQQDAQQQPQQPPPPQHASKYSTASSPTQDQRVYASSPMFASVPAPTAPYAWTQSPPTMARPSQFIPSQTYLRPPEPELYDRARDSQLQDQRPQAQTVLRRNKQIAIGRWNSEEHQWFLKGLEMFQGPAWGEIARLIGTRTSTQVRTHAQKFFTKLARLNQTMPYFEVQIQKERARLVAQGASVTPTAQSAPSNAALAATLSPRKRLASASNSPRQSLKRFKEEVEATTSPTYAAAAQARYPQAAYDMKPRVYTGAYSPAVSPSGGPEAGKEWPQQWTAEDGRQWPVASPTSTTASIQLTQLQMDDGGHQPAATDAESLPSMNKLLYRSAA</sequence>
<dbReference type="InterPro" id="IPR006447">
    <property type="entry name" value="Myb_dom_plants"/>
</dbReference>
<feature type="region of interest" description="Disordered" evidence="4">
    <location>
        <begin position="236"/>
        <end position="259"/>
    </location>
</feature>
<dbReference type="InterPro" id="IPR017930">
    <property type="entry name" value="Myb_dom"/>
</dbReference>
<dbReference type="STRING" id="1094619.G4YTU5"/>
<dbReference type="Pfam" id="PF00249">
    <property type="entry name" value="Myb_DNA-binding"/>
    <property type="match status" value="1"/>
</dbReference>
<feature type="compositionally biased region" description="Polar residues" evidence="4">
    <location>
        <begin position="323"/>
        <end position="337"/>
    </location>
</feature>
<dbReference type="SUPFAM" id="SSF46689">
    <property type="entry name" value="Homeodomain-like"/>
    <property type="match status" value="1"/>
</dbReference>
<feature type="domain" description="Myb-like" evidence="5">
    <location>
        <begin position="136"/>
        <end position="187"/>
    </location>
</feature>
<evidence type="ECO:0000256" key="4">
    <source>
        <dbReference type="SAM" id="MobiDB-lite"/>
    </source>
</evidence>
<dbReference type="EMBL" id="JH159152">
    <property type="protein sequence ID" value="EGZ24831.1"/>
    <property type="molecule type" value="Genomic_DNA"/>
</dbReference>
<dbReference type="RefSeq" id="XP_009520119.1">
    <property type="nucleotide sequence ID" value="XM_009521824.1"/>
</dbReference>
<keyword evidence="8" id="KW-1185">Reference proteome</keyword>
<dbReference type="InterPro" id="IPR001005">
    <property type="entry name" value="SANT/Myb"/>
</dbReference>
<keyword evidence="2" id="KW-0804">Transcription</keyword>
<dbReference type="InterPro" id="IPR009057">
    <property type="entry name" value="Homeodomain-like_sf"/>
</dbReference>
<feature type="region of interest" description="Disordered" evidence="4">
    <location>
        <begin position="293"/>
        <end position="365"/>
    </location>
</feature>
<dbReference type="PANTHER" id="PTHR12802:SF173">
    <property type="entry name" value="MYB-LIKE PROTEIN K"/>
    <property type="match status" value="1"/>
</dbReference>
<evidence type="ECO:0000313" key="7">
    <source>
        <dbReference type="EMBL" id="EGZ24831.1"/>
    </source>
</evidence>
<dbReference type="CDD" id="cd00167">
    <property type="entry name" value="SANT"/>
    <property type="match status" value="1"/>
</dbReference>
<keyword evidence="1" id="KW-0805">Transcription regulation</keyword>
<evidence type="ECO:0000313" key="8">
    <source>
        <dbReference type="Proteomes" id="UP000002640"/>
    </source>
</evidence>
<evidence type="ECO:0000256" key="2">
    <source>
        <dbReference type="ARBA" id="ARBA00023163"/>
    </source>
</evidence>
<dbReference type="Gene3D" id="1.10.10.60">
    <property type="entry name" value="Homeodomain-like"/>
    <property type="match status" value="1"/>
</dbReference>
<dbReference type="AlphaFoldDB" id="G4YTU5"/>
<protein>
    <submittedName>
        <fullName evidence="7">Uncharacterized protein</fullName>
    </submittedName>
</protein>
<dbReference type="SMR" id="G4YTU5"/>
<dbReference type="OMA" id="IAIGRWN"/>
<feature type="region of interest" description="Disordered" evidence="4">
    <location>
        <begin position="88"/>
        <end position="110"/>
    </location>
</feature>
<evidence type="ECO:0000259" key="6">
    <source>
        <dbReference type="PROSITE" id="PS51294"/>
    </source>
</evidence>
<evidence type="ECO:0000256" key="3">
    <source>
        <dbReference type="ARBA" id="ARBA00023242"/>
    </source>
</evidence>
<dbReference type="GO" id="GO:0003677">
    <property type="term" value="F:DNA binding"/>
    <property type="evidence" value="ECO:0007669"/>
    <property type="project" value="InterPro"/>
</dbReference>
<accession>G4YTU5</accession>
<dbReference type="Proteomes" id="UP000002640">
    <property type="component" value="Unassembled WGS sequence"/>
</dbReference>
<evidence type="ECO:0000256" key="1">
    <source>
        <dbReference type="ARBA" id="ARBA00023015"/>
    </source>
</evidence>
<dbReference type="NCBIfam" id="TIGR01557">
    <property type="entry name" value="myb_SHAQKYF"/>
    <property type="match status" value="1"/>
</dbReference>
<proteinExistence type="predicted"/>
<dbReference type="PANTHER" id="PTHR12802">
    <property type="entry name" value="SWI/SNF COMPLEX-RELATED"/>
    <property type="match status" value="1"/>
</dbReference>
<feature type="compositionally biased region" description="Low complexity" evidence="4">
    <location>
        <begin position="34"/>
        <end position="43"/>
    </location>
</feature>
<feature type="compositionally biased region" description="Polar residues" evidence="4">
    <location>
        <begin position="53"/>
        <end position="65"/>
    </location>
</feature>
<dbReference type="KEGG" id="psoj:PHYSODRAFT_478295"/>
<dbReference type="PROSITE" id="PS50090">
    <property type="entry name" value="MYB_LIKE"/>
    <property type="match status" value="1"/>
</dbReference>
<reference evidence="7 8" key="1">
    <citation type="journal article" date="2006" name="Science">
        <title>Phytophthora genome sequences uncover evolutionary origins and mechanisms of pathogenesis.</title>
        <authorList>
            <person name="Tyler B.M."/>
            <person name="Tripathy S."/>
            <person name="Zhang X."/>
            <person name="Dehal P."/>
            <person name="Jiang R.H."/>
            <person name="Aerts A."/>
            <person name="Arredondo F.D."/>
            <person name="Baxter L."/>
            <person name="Bensasson D."/>
            <person name="Beynon J.L."/>
            <person name="Chapman J."/>
            <person name="Damasceno C.M."/>
            <person name="Dorrance A.E."/>
            <person name="Dou D."/>
            <person name="Dickerman A.W."/>
            <person name="Dubchak I.L."/>
            <person name="Garbelotto M."/>
            <person name="Gijzen M."/>
            <person name="Gordon S.G."/>
            <person name="Govers F."/>
            <person name="Grunwald N.J."/>
            <person name="Huang W."/>
            <person name="Ivors K.L."/>
            <person name="Jones R.W."/>
            <person name="Kamoun S."/>
            <person name="Krampis K."/>
            <person name="Lamour K.H."/>
            <person name="Lee M.K."/>
            <person name="McDonald W.H."/>
            <person name="Medina M."/>
            <person name="Meijer H.J."/>
            <person name="Nordberg E.K."/>
            <person name="Maclean D.J."/>
            <person name="Ospina-Giraldo M.D."/>
            <person name="Morris P.F."/>
            <person name="Phuntumart V."/>
            <person name="Putnam N.H."/>
            <person name="Rash S."/>
            <person name="Rose J.K."/>
            <person name="Sakihama Y."/>
            <person name="Salamov A.A."/>
            <person name="Savidor A."/>
            <person name="Scheuring C.F."/>
            <person name="Smith B.M."/>
            <person name="Sobral B.W."/>
            <person name="Terry A."/>
            <person name="Torto-Alalibo T.A."/>
            <person name="Win J."/>
            <person name="Xu Z."/>
            <person name="Zhang H."/>
            <person name="Grigoriev I.V."/>
            <person name="Rokhsar D.S."/>
            <person name="Boore J.L."/>
        </authorList>
    </citation>
    <scope>NUCLEOTIDE SEQUENCE [LARGE SCALE GENOMIC DNA]</scope>
    <source>
        <strain evidence="7 8">P6497</strain>
    </source>
</reference>
<evidence type="ECO:0000259" key="5">
    <source>
        <dbReference type="PROSITE" id="PS50090"/>
    </source>
</evidence>
<feature type="domain" description="HTH myb-type" evidence="6">
    <location>
        <begin position="136"/>
        <end position="191"/>
    </location>
</feature>
<dbReference type="SMART" id="SM00717">
    <property type="entry name" value="SANT"/>
    <property type="match status" value="1"/>
</dbReference>